<keyword evidence="1" id="KW-0472">Membrane</keyword>
<accession>A0A4Q2U7Y0</accession>
<reference evidence="2 3" key="1">
    <citation type="submission" date="2018-12" db="EMBL/GenBank/DDBJ databases">
        <authorList>
            <person name="Grouzdev D.S."/>
            <person name="Krutkina M.S."/>
        </authorList>
    </citation>
    <scope>NUCLEOTIDE SEQUENCE [LARGE SCALE GENOMIC DNA]</scope>
    <source>
        <strain evidence="2 3">RmlP026</strain>
    </source>
</reference>
<organism evidence="2 3">
    <name type="scientific">Lichenibacterium minor</name>
    <dbReference type="NCBI Taxonomy" id="2316528"/>
    <lineage>
        <taxon>Bacteria</taxon>
        <taxon>Pseudomonadati</taxon>
        <taxon>Pseudomonadota</taxon>
        <taxon>Alphaproteobacteria</taxon>
        <taxon>Hyphomicrobiales</taxon>
        <taxon>Lichenihabitantaceae</taxon>
        <taxon>Lichenibacterium</taxon>
    </lineage>
</organism>
<proteinExistence type="predicted"/>
<evidence type="ECO:0008006" key="4">
    <source>
        <dbReference type="Google" id="ProtNLM"/>
    </source>
</evidence>
<feature type="transmembrane region" description="Helical" evidence="1">
    <location>
        <begin position="254"/>
        <end position="271"/>
    </location>
</feature>
<feature type="transmembrane region" description="Helical" evidence="1">
    <location>
        <begin position="291"/>
        <end position="312"/>
    </location>
</feature>
<feature type="transmembrane region" description="Helical" evidence="1">
    <location>
        <begin position="227"/>
        <end position="247"/>
    </location>
</feature>
<dbReference type="RefSeq" id="WP_129224871.1">
    <property type="nucleotide sequence ID" value="NZ_QYBB01000005.1"/>
</dbReference>
<keyword evidence="1" id="KW-0812">Transmembrane</keyword>
<dbReference type="Proteomes" id="UP000290759">
    <property type="component" value="Unassembled WGS sequence"/>
</dbReference>
<dbReference type="OrthoDB" id="3177103at2"/>
<keyword evidence="3" id="KW-1185">Reference proteome</keyword>
<gene>
    <name evidence="2" type="ORF">D3273_06985</name>
</gene>
<sequence length="338" mass="35339">MSHPLLSAPAPRRAGAVPSRIVRPAAWTSRPEAAVAEVAVLLTGRGDVAAMVRGYRTVLPRAQVWFYGFDLSAEERASAEAAGVAVRSVPRCGRDALVRRMFAEVDADIYILAPAWGAHDACLAPLIVAEVEAGRDLVDVRAVSSGSAPSIGDRLLVRAVDFAFGGWGDTVHSDFKACSRRFAMSYHRTAPRGGQSARDLALHALRLRLPVGRVTALEAERPDVVSVPPPGVAGWAALLGTIVRLLVEERPRRILGLAGLGLMALGIASAAPGLEIRHWRGTLLPGPRTLAAAASLAAGFAVAAAGVLLDTLAAARQEVGRLGAAAIPRRAERGTPAA</sequence>
<evidence type="ECO:0000313" key="2">
    <source>
        <dbReference type="EMBL" id="RYC32819.1"/>
    </source>
</evidence>
<keyword evidence="1" id="KW-1133">Transmembrane helix</keyword>
<evidence type="ECO:0000313" key="3">
    <source>
        <dbReference type="Proteomes" id="UP000290759"/>
    </source>
</evidence>
<name>A0A4Q2U7Y0_9HYPH</name>
<protein>
    <recommendedName>
        <fullName evidence="4">Glycosyltransferase</fullName>
    </recommendedName>
</protein>
<dbReference type="EMBL" id="QYBB01000005">
    <property type="protein sequence ID" value="RYC32819.1"/>
    <property type="molecule type" value="Genomic_DNA"/>
</dbReference>
<comment type="caution">
    <text evidence="2">The sequence shown here is derived from an EMBL/GenBank/DDBJ whole genome shotgun (WGS) entry which is preliminary data.</text>
</comment>
<evidence type="ECO:0000256" key="1">
    <source>
        <dbReference type="SAM" id="Phobius"/>
    </source>
</evidence>
<dbReference type="AlphaFoldDB" id="A0A4Q2U7Y0"/>
<reference evidence="2 3" key="2">
    <citation type="submission" date="2019-02" db="EMBL/GenBank/DDBJ databases">
        <title>'Lichenibacterium ramalinii' gen. nov. sp. nov., 'Lichenibacterium minor' gen. nov. sp. nov.</title>
        <authorList>
            <person name="Pankratov T."/>
        </authorList>
    </citation>
    <scope>NUCLEOTIDE SEQUENCE [LARGE SCALE GENOMIC DNA]</scope>
    <source>
        <strain evidence="2 3">RmlP026</strain>
    </source>
</reference>